<evidence type="ECO:0000256" key="9">
    <source>
        <dbReference type="ARBA" id="ARBA00022842"/>
    </source>
</evidence>
<keyword evidence="8 11" id="KW-0378">Hydrolase</keyword>
<dbReference type="PANTHER" id="PTHR21485">
    <property type="entry name" value="HAD SUPERFAMILY MEMBERS CMAS AND KDSC"/>
    <property type="match status" value="1"/>
</dbReference>
<comment type="function">
    <text evidence="11">Catalyzes the hydrolysis of 3-deoxy-D-manno-octulosonate 8-phosphate (KDO 8-P) to 3-deoxy-D-manno-octulosonate (KDO) and inorganic phosphate.</text>
</comment>
<comment type="similarity">
    <text evidence="3 11">Belongs to the KdsC family.</text>
</comment>
<comment type="caution">
    <text evidence="13">The sequence shown here is derived from an EMBL/GenBank/DDBJ whole genome shotgun (WGS) entry which is preliminary data.</text>
</comment>
<dbReference type="SFLD" id="SFLDG01138">
    <property type="entry name" value="C1.6.2:_Deoxy-d-mannose-octulo"/>
    <property type="match status" value="1"/>
</dbReference>
<evidence type="ECO:0000313" key="13">
    <source>
        <dbReference type="EMBL" id="GHD25818.1"/>
    </source>
</evidence>
<dbReference type="SUPFAM" id="SSF56784">
    <property type="entry name" value="HAD-like"/>
    <property type="match status" value="1"/>
</dbReference>
<dbReference type="SFLD" id="SFLDG01136">
    <property type="entry name" value="C1.6:_Phosphoserine_Phosphatas"/>
    <property type="match status" value="1"/>
</dbReference>
<dbReference type="FunFam" id="3.40.50.1000:FF:000029">
    <property type="entry name" value="3-deoxy-D-manno-octulosonate 8-phosphate phosphatase KdsC"/>
    <property type="match status" value="1"/>
</dbReference>
<evidence type="ECO:0000256" key="10">
    <source>
        <dbReference type="ARBA" id="ARBA00031051"/>
    </source>
</evidence>
<dbReference type="SFLD" id="SFLDS00003">
    <property type="entry name" value="Haloacid_Dehalogenase"/>
    <property type="match status" value="1"/>
</dbReference>
<keyword evidence="9 11" id="KW-0460">Magnesium</keyword>
<evidence type="ECO:0000256" key="1">
    <source>
        <dbReference type="ARBA" id="ARBA00000898"/>
    </source>
</evidence>
<dbReference type="GO" id="GO:0008781">
    <property type="term" value="F:N-acylneuraminate cytidylyltransferase activity"/>
    <property type="evidence" value="ECO:0007669"/>
    <property type="project" value="TreeGrafter"/>
</dbReference>
<evidence type="ECO:0000256" key="8">
    <source>
        <dbReference type="ARBA" id="ARBA00022801"/>
    </source>
</evidence>
<reference evidence="13" key="2">
    <citation type="submission" date="2020-09" db="EMBL/GenBank/DDBJ databases">
        <authorList>
            <person name="Sun Q."/>
            <person name="Kim S."/>
        </authorList>
    </citation>
    <scope>NUCLEOTIDE SEQUENCE</scope>
    <source>
        <strain evidence="13">KCTC 23430</strain>
    </source>
</reference>
<gene>
    <name evidence="13" type="primary">kdsC</name>
    <name evidence="13" type="ORF">GCM10007053_02070</name>
</gene>
<dbReference type="InterPro" id="IPR010023">
    <property type="entry name" value="KdsC_fam"/>
</dbReference>
<dbReference type="EMBL" id="BMYM01000001">
    <property type="protein sequence ID" value="GHD25818.1"/>
    <property type="molecule type" value="Genomic_DNA"/>
</dbReference>
<keyword evidence="14" id="KW-1185">Reference proteome</keyword>
<accession>A0A918XCF6</accession>
<feature type="binding site" evidence="12">
    <location>
        <position position="18"/>
    </location>
    <ligand>
        <name>Mg(2+)</name>
        <dbReference type="ChEBI" id="CHEBI:18420"/>
    </ligand>
</feature>
<dbReference type="GO" id="GO:0019143">
    <property type="term" value="F:3-deoxy-manno-octulosonate-8-phosphatase activity"/>
    <property type="evidence" value="ECO:0007669"/>
    <property type="project" value="UniProtKB-UniRule"/>
</dbReference>
<dbReference type="InterPro" id="IPR006549">
    <property type="entry name" value="HAD-SF_hydro_IIIA"/>
</dbReference>
<evidence type="ECO:0000313" key="14">
    <source>
        <dbReference type="Proteomes" id="UP000644693"/>
    </source>
</evidence>
<dbReference type="GO" id="GO:0009103">
    <property type="term" value="P:lipopolysaccharide biosynthetic process"/>
    <property type="evidence" value="ECO:0007669"/>
    <property type="project" value="UniProtKB-UniRule"/>
</dbReference>
<reference evidence="13" key="1">
    <citation type="journal article" date="2014" name="Int. J. Syst. Evol. Microbiol.">
        <title>Complete genome sequence of Corynebacterium casei LMG S-19264T (=DSM 44701T), isolated from a smear-ripened cheese.</title>
        <authorList>
            <consortium name="US DOE Joint Genome Institute (JGI-PGF)"/>
            <person name="Walter F."/>
            <person name="Albersmeier A."/>
            <person name="Kalinowski J."/>
            <person name="Ruckert C."/>
        </authorList>
    </citation>
    <scope>NUCLEOTIDE SEQUENCE</scope>
    <source>
        <strain evidence="13">KCTC 23430</strain>
    </source>
</reference>
<dbReference type="InterPro" id="IPR036412">
    <property type="entry name" value="HAD-like_sf"/>
</dbReference>
<dbReference type="PANTHER" id="PTHR21485:SF3">
    <property type="entry name" value="N-ACYLNEURAMINATE CYTIDYLYLTRANSFERASE"/>
    <property type="match status" value="1"/>
</dbReference>
<evidence type="ECO:0000256" key="11">
    <source>
        <dbReference type="PIRNR" id="PIRNR006118"/>
    </source>
</evidence>
<dbReference type="Proteomes" id="UP000644693">
    <property type="component" value="Unassembled WGS sequence"/>
</dbReference>
<evidence type="ECO:0000256" key="2">
    <source>
        <dbReference type="ARBA" id="ARBA00001946"/>
    </source>
</evidence>
<evidence type="ECO:0000256" key="3">
    <source>
        <dbReference type="ARBA" id="ARBA00005893"/>
    </source>
</evidence>
<evidence type="ECO:0000256" key="6">
    <source>
        <dbReference type="ARBA" id="ARBA00020092"/>
    </source>
</evidence>
<feature type="binding site" evidence="12">
    <location>
        <position position="111"/>
    </location>
    <ligand>
        <name>Mg(2+)</name>
        <dbReference type="ChEBI" id="CHEBI:18420"/>
    </ligand>
</feature>
<comment type="subunit">
    <text evidence="4 11">Homotetramer.</text>
</comment>
<dbReference type="RefSeq" id="WP_189474330.1">
    <property type="nucleotide sequence ID" value="NZ_BMYM01000001.1"/>
</dbReference>
<name>A0A918XCF6_9GAMM</name>
<keyword evidence="7 11" id="KW-0479">Metal-binding</keyword>
<dbReference type="NCBIfam" id="TIGR01670">
    <property type="entry name" value="KdsC-phosphatas"/>
    <property type="match status" value="1"/>
</dbReference>
<dbReference type="Pfam" id="PF00702">
    <property type="entry name" value="Hydrolase"/>
    <property type="match status" value="1"/>
</dbReference>
<proteinExistence type="inferred from homology"/>
<keyword evidence="11" id="KW-0448">Lipopolysaccharide biosynthesis</keyword>
<protein>
    <recommendedName>
        <fullName evidence="6 11">3-deoxy-D-manno-octulosonate 8-phosphate phosphatase KdsC</fullName>
        <ecNumber evidence="5 11">3.1.3.45</ecNumber>
    </recommendedName>
    <alternativeName>
        <fullName evidence="10 11">KDO 8-P phosphatase</fullName>
    </alternativeName>
</protein>
<dbReference type="GO" id="GO:0046872">
    <property type="term" value="F:metal ion binding"/>
    <property type="evidence" value="ECO:0007669"/>
    <property type="project" value="UniProtKB-UniRule"/>
</dbReference>
<dbReference type="PIRSF" id="PIRSF006118">
    <property type="entry name" value="KDO8-P_Ptase"/>
    <property type="match status" value="1"/>
</dbReference>
<evidence type="ECO:0000256" key="4">
    <source>
        <dbReference type="ARBA" id="ARBA00011881"/>
    </source>
</evidence>
<dbReference type="NCBIfam" id="TIGR01662">
    <property type="entry name" value="HAD-SF-IIIA"/>
    <property type="match status" value="1"/>
</dbReference>
<evidence type="ECO:0000256" key="7">
    <source>
        <dbReference type="ARBA" id="ARBA00022723"/>
    </source>
</evidence>
<organism evidence="13 14">
    <name type="scientific">Parahalioglobus pacificus</name>
    <dbReference type="NCBI Taxonomy" id="930806"/>
    <lineage>
        <taxon>Bacteria</taxon>
        <taxon>Pseudomonadati</taxon>
        <taxon>Pseudomonadota</taxon>
        <taxon>Gammaproteobacteria</taxon>
        <taxon>Cellvibrionales</taxon>
        <taxon>Halieaceae</taxon>
        <taxon>Parahalioglobus</taxon>
    </lineage>
</organism>
<dbReference type="AlphaFoldDB" id="A0A918XCF6"/>
<evidence type="ECO:0000256" key="5">
    <source>
        <dbReference type="ARBA" id="ARBA00013066"/>
    </source>
</evidence>
<dbReference type="Gene3D" id="3.40.50.1000">
    <property type="entry name" value="HAD superfamily/HAD-like"/>
    <property type="match status" value="1"/>
</dbReference>
<dbReference type="InterPro" id="IPR023214">
    <property type="entry name" value="HAD_sf"/>
</dbReference>
<dbReference type="EC" id="3.1.3.45" evidence="5 11"/>
<dbReference type="CDD" id="cd01630">
    <property type="entry name" value="HAD_KDO-like"/>
    <property type="match status" value="1"/>
</dbReference>
<comment type="cofactor">
    <cofactor evidence="2 11 12">
        <name>Mg(2+)</name>
        <dbReference type="ChEBI" id="CHEBI:18420"/>
    </cofactor>
</comment>
<dbReference type="InterPro" id="IPR050793">
    <property type="entry name" value="CMP-NeuNAc_synthase"/>
</dbReference>
<comment type="catalytic activity">
    <reaction evidence="1 11">
        <text>3-deoxy-alpha-D-manno-2-octulosonate-8-phosphate + H2O = 3-deoxy-alpha-D-manno-oct-2-ulosonate + phosphate</text>
        <dbReference type="Rhea" id="RHEA:11500"/>
        <dbReference type="ChEBI" id="CHEBI:15377"/>
        <dbReference type="ChEBI" id="CHEBI:43474"/>
        <dbReference type="ChEBI" id="CHEBI:85985"/>
        <dbReference type="ChEBI" id="CHEBI:85986"/>
        <dbReference type="EC" id="3.1.3.45"/>
    </reaction>
</comment>
<feature type="binding site" evidence="12">
    <location>
        <position position="20"/>
    </location>
    <ligand>
        <name>substrate</name>
    </ligand>
</feature>
<evidence type="ECO:0000256" key="12">
    <source>
        <dbReference type="PIRSR" id="PIRSR006118-2"/>
    </source>
</evidence>
<sequence length="174" mass="18588">MSEQAQSKARHIRMLVLDVDGVLTDGRLYYGNAGEELKAFSIKDGLGIKLLQQANIPVAIITGRNSQIVQRRANELGIAHIIQGREDKRTALSELCNDVGLSPQDCAYMGDDLPDLGAIRAAGLGMTVSDGTRRVLEAADWCSSAEGGNGAVREACEFILAARGLLDDAEAAFE</sequence>